<dbReference type="Proteomes" id="UP000330809">
    <property type="component" value="Unassembled WGS sequence"/>
</dbReference>
<dbReference type="GeneID" id="89545695"/>
<accession>A0A449II61</accession>
<evidence type="ECO:0000313" key="2">
    <source>
        <dbReference type="Proteomes" id="UP000330809"/>
    </source>
</evidence>
<sequence length="203" mass="22467">MMNINLSHGTATLRRRFRNAGLTVLTTMGFAACGDHRTPDAMQEMTMKPSITYLHLLRHTPFFTSLTTEQLRWVIDHSNEWETEAGAVIAKKDQGGASAPDTWILLDGGWQVHYNGHTFASGHGDAGKWFNMGETQGADCALITTGHSYIMRITEADMNTMLEQGFTFGPHLEAGRRYYQSIFTTTQGLNCPCEVGDFAAGLD</sequence>
<dbReference type="SUPFAM" id="SSF51206">
    <property type="entry name" value="cAMP-binding domain-like"/>
    <property type="match status" value="1"/>
</dbReference>
<organism evidence="1 2">
    <name type="scientific">Pseudomonas fragi</name>
    <dbReference type="NCBI Taxonomy" id="296"/>
    <lineage>
        <taxon>Bacteria</taxon>
        <taxon>Pseudomonadati</taxon>
        <taxon>Pseudomonadota</taxon>
        <taxon>Gammaproteobacteria</taxon>
        <taxon>Pseudomonadales</taxon>
        <taxon>Pseudomonadaceae</taxon>
        <taxon>Pseudomonas</taxon>
    </lineage>
</organism>
<dbReference type="AlphaFoldDB" id="A0A449II61"/>
<dbReference type="InterPro" id="IPR018490">
    <property type="entry name" value="cNMP-bd_dom_sf"/>
</dbReference>
<evidence type="ECO:0000313" key="1">
    <source>
        <dbReference type="EMBL" id="VFB19158.1"/>
    </source>
</evidence>
<name>A0A449II61_PSEFR</name>
<dbReference type="EMBL" id="CAACYJ010000027">
    <property type="protein sequence ID" value="VFB19158.1"/>
    <property type="molecule type" value="Genomic_DNA"/>
</dbReference>
<proteinExistence type="predicted"/>
<gene>
    <name evidence="1" type="ORF">NCTC10754_01740</name>
</gene>
<dbReference type="InterPro" id="IPR014710">
    <property type="entry name" value="RmlC-like_jellyroll"/>
</dbReference>
<protein>
    <submittedName>
        <fullName evidence="1">Uncharacterized protein</fullName>
    </submittedName>
</protein>
<reference evidence="1 2" key="1">
    <citation type="submission" date="2019-02" db="EMBL/GenBank/DDBJ databases">
        <authorList>
            <consortium name="Pathogen Informatics"/>
        </authorList>
    </citation>
    <scope>NUCLEOTIDE SEQUENCE [LARGE SCALE GENOMIC DNA]</scope>
    <source>
        <strain evidence="1 2">3012STDY7103891</strain>
    </source>
</reference>
<dbReference type="RefSeq" id="WP_232527640.1">
    <property type="nucleotide sequence ID" value="NZ_CAACYJ010000027.1"/>
</dbReference>
<dbReference type="Gene3D" id="2.60.120.10">
    <property type="entry name" value="Jelly Rolls"/>
    <property type="match status" value="1"/>
</dbReference>